<sequence length="73" mass="7548">MRHDATYNPITSNGALGEVTLLNGSAKQVLPLASSGDNALLAEGSYQAAAGSKAVLKLTFPGKSAELFRFVLP</sequence>
<keyword evidence="2" id="KW-1185">Reference proteome</keyword>
<evidence type="ECO:0000313" key="1">
    <source>
        <dbReference type="EMBL" id="MBE8590472.1"/>
    </source>
</evidence>
<dbReference type="EMBL" id="JADDUM010000036">
    <property type="protein sequence ID" value="MBE8590472.1"/>
    <property type="molecule type" value="Genomic_DNA"/>
</dbReference>
<comment type="caution">
    <text evidence="1">The sequence shown here is derived from an EMBL/GenBank/DDBJ whole genome shotgun (WGS) entry which is preliminary data.</text>
</comment>
<dbReference type="Proteomes" id="UP000613075">
    <property type="component" value="Unassembled WGS sequence"/>
</dbReference>
<evidence type="ECO:0000313" key="2">
    <source>
        <dbReference type="Proteomes" id="UP000613075"/>
    </source>
</evidence>
<gene>
    <name evidence="1" type="ORF">IQK56_05790</name>
</gene>
<protein>
    <recommendedName>
        <fullName evidence="3">Alginate biosynthesis protein AlgF</fullName>
    </recommendedName>
</protein>
<proteinExistence type="predicted"/>
<organism evidence="1 2">
    <name type="scientific">Pseudomonas cyclaminis</name>
    <dbReference type="NCBI Taxonomy" id="2781239"/>
    <lineage>
        <taxon>Bacteria</taxon>
        <taxon>Pseudomonadati</taxon>
        <taxon>Pseudomonadota</taxon>
        <taxon>Gammaproteobacteria</taxon>
        <taxon>Pseudomonadales</taxon>
        <taxon>Pseudomonadaceae</taxon>
        <taxon>Pseudomonas</taxon>
    </lineage>
</organism>
<reference evidence="1 2" key="1">
    <citation type="submission" date="2020-10" db="EMBL/GenBank/DDBJ databases">
        <title>The draft genomes of Cyclamen pathogen Pseudomonas sp.</title>
        <authorList>
            <person name="Fujikawa T."/>
            <person name="Sawada H."/>
        </authorList>
    </citation>
    <scope>NUCLEOTIDE SEQUENCE [LARGE SCALE GENOMIC DNA]</scope>
    <source>
        <strain evidence="1 2">MAFF 301449</strain>
    </source>
</reference>
<name>A0ABR9SNI2_9PSED</name>
<dbReference type="RefSeq" id="WP_193863589.1">
    <property type="nucleotide sequence ID" value="NZ_JADDUM010000036.1"/>
</dbReference>
<accession>A0ABR9SNI2</accession>
<evidence type="ECO:0008006" key="3">
    <source>
        <dbReference type="Google" id="ProtNLM"/>
    </source>
</evidence>